<protein>
    <submittedName>
        <fullName evidence="3">Phosphoglycerate mutase</fullName>
    </submittedName>
</protein>
<dbReference type="InterPro" id="IPR013078">
    <property type="entry name" value="His_Pase_superF_clade-1"/>
</dbReference>
<accession>E0UAB4</accession>
<gene>
    <name evidence="3" type="ordered locus">Cyan7822_5547</name>
</gene>
<dbReference type="Gene3D" id="3.40.50.1240">
    <property type="entry name" value="Phosphoglycerate mutase-like"/>
    <property type="match status" value="1"/>
</dbReference>
<sequence>MKLKLYFLRHGETTSSQSGSYCGKLDIPLTPSGIQMGEDFALAYKNLAWTAIFSSPLQRAIHTAKPLADALGMEIQIRQGLREIQYGLWEGKTPQEVTSSYHDEYVRWLADPGWNSPTGGEKGIDIARRSSEVLEEIENTYSGGNILIVSHKATIRIMICSLLGIDLGRYRDRIGMPVAALTIVTMTEQGPLIEIMGDRSHLREELRKRYGT</sequence>
<evidence type="ECO:0000313" key="3">
    <source>
        <dbReference type="EMBL" id="ADN17419.1"/>
    </source>
</evidence>
<dbReference type="CDD" id="cd07067">
    <property type="entry name" value="HP_PGM_like"/>
    <property type="match status" value="1"/>
</dbReference>
<dbReference type="STRING" id="497965.Cyan7822_5547"/>
<evidence type="ECO:0000313" key="4">
    <source>
        <dbReference type="Proteomes" id="UP000008206"/>
    </source>
</evidence>
<dbReference type="SUPFAM" id="SSF53254">
    <property type="entry name" value="Phosphoglycerate mutase-like"/>
    <property type="match status" value="1"/>
</dbReference>
<dbReference type="InterPro" id="IPR029033">
    <property type="entry name" value="His_PPase_superfam"/>
</dbReference>
<feature type="binding site" evidence="2">
    <location>
        <position position="59"/>
    </location>
    <ligand>
        <name>substrate</name>
    </ligand>
</feature>
<dbReference type="AlphaFoldDB" id="E0UAB4"/>
<dbReference type="GO" id="GO:0005737">
    <property type="term" value="C:cytoplasm"/>
    <property type="evidence" value="ECO:0007669"/>
    <property type="project" value="TreeGrafter"/>
</dbReference>
<feature type="active site" description="Tele-phosphohistidine intermediate" evidence="1">
    <location>
        <position position="10"/>
    </location>
</feature>
<evidence type="ECO:0000256" key="2">
    <source>
        <dbReference type="PIRSR" id="PIRSR613078-2"/>
    </source>
</evidence>
<dbReference type="HOGENOM" id="CLU_033323_8_4_3"/>
<evidence type="ECO:0000256" key="1">
    <source>
        <dbReference type="PIRSR" id="PIRSR613078-1"/>
    </source>
</evidence>
<dbReference type="SMART" id="SM00855">
    <property type="entry name" value="PGAM"/>
    <property type="match status" value="1"/>
</dbReference>
<dbReference type="GO" id="GO:0016791">
    <property type="term" value="F:phosphatase activity"/>
    <property type="evidence" value="ECO:0007669"/>
    <property type="project" value="TreeGrafter"/>
</dbReference>
<dbReference type="OrthoDB" id="9781415at2"/>
<dbReference type="Pfam" id="PF00300">
    <property type="entry name" value="His_Phos_1"/>
    <property type="match status" value="1"/>
</dbReference>
<dbReference type="InterPro" id="IPR050275">
    <property type="entry name" value="PGM_Phosphatase"/>
</dbReference>
<dbReference type="PANTHER" id="PTHR48100:SF1">
    <property type="entry name" value="HISTIDINE PHOSPHATASE FAMILY PROTEIN-RELATED"/>
    <property type="match status" value="1"/>
</dbReference>
<dbReference type="eggNOG" id="COG0406">
    <property type="taxonomic scope" value="Bacteria"/>
</dbReference>
<feature type="active site" description="Proton donor/acceptor" evidence="1">
    <location>
        <position position="83"/>
    </location>
</feature>
<name>E0UAB4_GLOV7</name>
<feature type="binding site" evidence="2">
    <location>
        <begin position="83"/>
        <end position="86"/>
    </location>
    <ligand>
        <name>substrate</name>
    </ligand>
</feature>
<dbReference type="Proteomes" id="UP000008206">
    <property type="component" value="Chromosome"/>
</dbReference>
<keyword evidence="4" id="KW-1185">Reference proteome</keyword>
<reference evidence="4" key="1">
    <citation type="journal article" date="2011" name="MBio">
        <title>Novel metabolic attributes of the genus Cyanothece, comprising a group of unicellular nitrogen-fixing Cyanobacteria.</title>
        <authorList>
            <person name="Bandyopadhyay A."/>
            <person name="Elvitigala T."/>
            <person name="Welsh E."/>
            <person name="Stockel J."/>
            <person name="Liberton M."/>
            <person name="Min H."/>
            <person name="Sherman L.A."/>
            <person name="Pakrasi H.B."/>
        </authorList>
    </citation>
    <scope>NUCLEOTIDE SEQUENCE [LARGE SCALE GENOMIC DNA]</scope>
    <source>
        <strain evidence="4">PCC 7822</strain>
    </source>
</reference>
<proteinExistence type="predicted"/>
<dbReference type="RefSeq" id="WP_013325456.1">
    <property type="nucleotide sequence ID" value="NC_014501.1"/>
</dbReference>
<dbReference type="PANTHER" id="PTHR48100">
    <property type="entry name" value="BROAD-SPECIFICITY PHOSPHATASE YOR283W-RELATED"/>
    <property type="match status" value="1"/>
</dbReference>
<dbReference type="EMBL" id="CP002198">
    <property type="protein sequence ID" value="ADN17419.1"/>
    <property type="molecule type" value="Genomic_DNA"/>
</dbReference>
<dbReference type="KEGG" id="cyj:Cyan7822_5547"/>
<organism evidence="3 4">
    <name type="scientific">Gloeothece verrucosa (strain PCC 7822)</name>
    <name type="common">Cyanothece sp. (strain PCC 7822)</name>
    <dbReference type="NCBI Taxonomy" id="497965"/>
    <lineage>
        <taxon>Bacteria</taxon>
        <taxon>Bacillati</taxon>
        <taxon>Cyanobacteriota</taxon>
        <taxon>Cyanophyceae</taxon>
        <taxon>Oscillatoriophycideae</taxon>
        <taxon>Chroococcales</taxon>
        <taxon>Aphanothecaceae</taxon>
        <taxon>Gloeothece</taxon>
        <taxon>Gloeothece verrucosa</taxon>
    </lineage>
</organism>